<name>A0A1F7GB31_9BACT</name>
<gene>
    <name evidence="3" type="ORF">A2690_01705</name>
</gene>
<dbReference type="Gene3D" id="2.30.110.10">
    <property type="entry name" value="Electron Transport, Fmn-binding Protein, Chain A"/>
    <property type="match status" value="1"/>
</dbReference>
<dbReference type="EMBL" id="MFZF01000020">
    <property type="protein sequence ID" value="OGK16133.1"/>
    <property type="molecule type" value="Genomic_DNA"/>
</dbReference>
<dbReference type="PANTHER" id="PTHR35176">
    <property type="entry name" value="HEME OXYGENASE HI_0854-RELATED"/>
    <property type="match status" value="1"/>
</dbReference>
<organism evidence="3 4">
    <name type="scientific">Candidatus Roizmanbacteria bacterium RIFCSPHIGHO2_01_FULL_39_12b</name>
    <dbReference type="NCBI Taxonomy" id="1802030"/>
    <lineage>
        <taxon>Bacteria</taxon>
        <taxon>Candidatus Roizmaniibacteriota</taxon>
    </lineage>
</organism>
<sequence length="150" mass="17220">MDSKKKKIHDFLSTHIICSLSTVTVSGIPEAAAMAFTETDDLLIIFQTSNSTRKYYNLQRNPKVAIVVGFDFEQYISVQYEGIAKEVPDGERERISHIHVAKHSEISTKYANVIENKYFIVMPTWIRYSDLKADPNQIFELDFSKKTILP</sequence>
<keyword evidence="1" id="KW-0560">Oxidoreductase</keyword>
<evidence type="ECO:0000256" key="1">
    <source>
        <dbReference type="ARBA" id="ARBA00023002"/>
    </source>
</evidence>
<proteinExistence type="predicted"/>
<comment type="caution">
    <text evidence="3">The sequence shown here is derived from an EMBL/GenBank/DDBJ whole genome shotgun (WGS) entry which is preliminary data.</text>
</comment>
<evidence type="ECO:0000259" key="2">
    <source>
        <dbReference type="Pfam" id="PF01243"/>
    </source>
</evidence>
<dbReference type="Pfam" id="PF01243">
    <property type="entry name" value="PNPOx_N"/>
    <property type="match status" value="1"/>
</dbReference>
<accession>A0A1F7GB31</accession>
<dbReference type="Proteomes" id="UP000178372">
    <property type="component" value="Unassembled WGS sequence"/>
</dbReference>
<dbReference type="InterPro" id="IPR052019">
    <property type="entry name" value="F420H2_bilvrd_red/Heme_oxyg"/>
</dbReference>
<dbReference type="SUPFAM" id="SSF50475">
    <property type="entry name" value="FMN-binding split barrel"/>
    <property type="match status" value="1"/>
</dbReference>
<evidence type="ECO:0000313" key="4">
    <source>
        <dbReference type="Proteomes" id="UP000178372"/>
    </source>
</evidence>
<evidence type="ECO:0000313" key="3">
    <source>
        <dbReference type="EMBL" id="OGK16133.1"/>
    </source>
</evidence>
<dbReference type="GO" id="GO:0005829">
    <property type="term" value="C:cytosol"/>
    <property type="evidence" value="ECO:0007669"/>
    <property type="project" value="TreeGrafter"/>
</dbReference>
<dbReference type="PANTHER" id="PTHR35176:SF6">
    <property type="entry name" value="HEME OXYGENASE HI_0854-RELATED"/>
    <property type="match status" value="1"/>
</dbReference>
<dbReference type="GO" id="GO:0016627">
    <property type="term" value="F:oxidoreductase activity, acting on the CH-CH group of donors"/>
    <property type="evidence" value="ECO:0007669"/>
    <property type="project" value="TreeGrafter"/>
</dbReference>
<protein>
    <recommendedName>
        <fullName evidence="2">Pyridoxamine 5'-phosphate oxidase N-terminal domain-containing protein</fullName>
    </recommendedName>
</protein>
<feature type="domain" description="Pyridoxamine 5'-phosphate oxidase N-terminal" evidence="2">
    <location>
        <begin position="6"/>
        <end position="95"/>
    </location>
</feature>
<dbReference type="GO" id="GO:0070967">
    <property type="term" value="F:coenzyme F420 binding"/>
    <property type="evidence" value="ECO:0007669"/>
    <property type="project" value="TreeGrafter"/>
</dbReference>
<dbReference type="InterPro" id="IPR011576">
    <property type="entry name" value="Pyridox_Oxase_N"/>
</dbReference>
<dbReference type="InterPro" id="IPR012349">
    <property type="entry name" value="Split_barrel_FMN-bd"/>
</dbReference>
<reference evidence="3 4" key="1">
    <citation type="journal article" date="2016" name="Nat. Commun.">
        <title>Thousands of microbial genomes shed light on interconnected biogeochemical processes in an aquifer system.</title>
        <authorList>
            <person name="Anantharaman K."/>
            <person name="Brown C.T."/>
            <person name="Hug L.A."/>
            <person name="Sharon I."/>
            <person name="Castelle C.J."/>
            <person name="Probst A.J."/>
            <person name="Thomas B.C."/>
            <person name="Singh A."/>
            <person name="Wilkins M.J."/>
            <person name="Karaoz U."/>
            <person name="Brodie E.L."/>
            <person name="Williams K.H."/>
            <person name="Hubbard S.S."/>
            <person name="Banfield J.F."/>
        </authorList>
    </citation>
    <scope>NUCLEOTIDE SEQUENCE [LARGE SCALE GENOMIC DNA]</scope>
</reference>
<dbReference type="AlphaFoldDB" id="A0A1F7GB31"/>